<dbReference type="Proteomes" id="UP000297703">
    <property type="component" value="Unassembled WGS sequence"/>
</dbReference>
<evidence type="ECO:0000313" key="3">
    <source>
        <dbReference type="Proteomes" id="UP000297703"/>
    </source>
</evidence>
<evidence type="ECO:0000313" key="2">
    <source>
        <dbReference type="EMBL" id="TFK03011.1"/>
    </source>
</evidence>
<reference evidence="2 3" key="2">
    <citation type="submission" date="2019-04" db="EMBL/GenBank/DDBJ databases">
        <title>The genome sequence of big-headed turtle.</title>
        <authorList>
            <person name="Gong S."/>
        </authorList>
    </citation>
    <scope>NUCLEOTIDE SEQUENCE [LARGE SCALE GENOMIC DNA]</scope>
    <source>
        <strain evidence="2">DO16091913</strain>
        <tissue evidence="2">Muscle</tissue>
    </source>
</reference>
<feature type="region of interest" description="Disordered" evidence="1">
    <location>
        <begin position="1"/>
        <end position="24"/>
    </location>
</feature>
<proteinExistence type="predicted"/>
<name>A0A4D9DY38_9SAUR</name>
<accession>A0A4D9DY38</accession>
<reference evidence="2 3" key="1">
    <citation type="submission" date="2019-04" db="EMBL/GenBank/DDBJ databases">
        <title>Draft genome of the big-headed turtle Platysternon megacephalum.</title>
        <authorList>
            <person name="Gong S."/>
        </authorList>
    </citation>
    <scope>NUCLEOTIDE SEQUENCE [LARGE SCALE GENOMIC DNA]</scope>
    <source>
        <strain evidence="2">DO16091913</strain>
        <tissue evidence="2">Muscle</tissue>
    </source>
</reference>
<gene>
    <name evidence="2" type="ORF">DR999_PMT14744</name>
</gene>
<sequence length="118" mass="12660">MRTSGSGRSLGIPRSGSGRSLGPREIVALSSDLVLPGRRDHKISQDPLLPPVGPARLGAQECSWRLPHRAQSWALCCQPRGRAQERWGFGAVIRMCQDPGLASTHLPSTAQAAPPPQH</sequence>
<protein>
    <submittedName>
        <fullName evidence="2">LIM domain only protein 7</fullName>
    </submittedName>
</protein>
<comment type="caution">
    <text evidence="2">The sequence shown here is derived from an EMBL/GenBank/DDBJ whole genome shotgun (WGS) entry which is preliminary data.</text>
</comment>
<keyword evidence="3" id="KW-1185">Reference proteome</keyword>
<organism evidence="2 3">
    <name type="scientific">Platysternon megacephalum</name>
    <name type="common">big-headed turtle</name>
    <dbReference type="NCBI Taxonomy" id="55544"/>
    <lineage>
        <taxon>Eukaryota</taxon>
        <taxon>Metazoa</taxon>
        <taxon>Chordata</taxon>
        <taxon>Craniata</taxon>
        <taxon>Vertebrata</taxon>
        <taxon>Euteleostomi</taxon>
        <taxon>Archelosauria</taxon>
        <taxon>Testudinata</taxon>
        <taxon>Testudines</taxon>
        <taxon>Cryptodira</taxon>
        <taxon>Durocryptodira</taxon>
        <taxon>Testudinoidea</taxon>
        <taxon>Platysternidae</taxon>
        <taxon>Platysternon</taxon>
    </lineage>
</organism>
<dbReference type="EMBL" id="QXTE01000170">
    <property type="protein sequence ID" value="TFK03011.1"/>
    <property type="molecule type" value="Genomic_DNA"/>
</dbReference>
<dbReference type="AlphaFoldDB" id="A0A4D9DY38"/>
<evidence type="ECO:0000256" key="1">
    <source>
        <dbReference type="SAM" id="MobiDB-lite"/>
    </source>
</evidence>